<dbReference type="RefSeq" id="WP_084983893.1">
    <property type="nucleotide sequence ID" value="NZ_CBCSCF010000001.1"/>
</dbReference>
<evidence type="ECO:0000313" key="3">
    <source>
        <dbReference type="Proteomes" id="UP000192722"/>
    </source>
</evidence>
<dbReference type="InterPro" id="IPR023346">
    <property type="entry name" value="Lysozyme-like_dom_sf"/>
</dbReference>
<dbReference type="SUPFAM" id="SSF53955">
    <property type="entry name" value="Lysozyme-like"/>
    <property type="match status" value="1"/>
</dbReference>
<dbReference type="Proteomes" id="UP000192722">
    <property type="component" value="Unassembled WGS sequence"/>
</dbReference>
<keyword evidence="3" id="KW-1185">Reference proteome</keyword>
<sequence>MNEKTFQKAAGISAELAARWFPHVYAAMNEFGITTPARQAAFIAQIGTESGGFITLSESFNYSIAGLSTFGGRLTASQREQLGRRNGESALPIERQRAIANLVYGGRYGNKAAGDGYKFRGRGLKQITFLDNYLACGRALGIDLITNPDLLLQDEYAARSAGWFWKANNCNSFADSGDFLGLTQRINGGTNGLADRKARLVIATKALAAV</sequence>
<dbReference type="EMBL" id="MRWD01000047">
    <property type="protein sequence ID" value="ORJ19886.1"/>
    <property type="molecule type" value="Genomic_DNA"/>
</dbReference>
<dbReference type="Gene3D" id="1.10.530.10">
    <property type="match status" value="1"/>
</dbReference>
<protein>
    <submittedName>
        <fullName evidence="2">Endolysin</fullName>
    </submittedName>
</protein>
<reference evidence="2 3" key="1">
    <citation type="journal article" date="2017" name="Int. J. Syst. Evol. Microbiol.">
        <title>Rouxiella badensis sp. nov. and Rouxiella silvae sp. nov. isolated from peat bog soil in Germany and emendation of the genus description.</title>
        <authorList>
            <person name="Le Fleche-Mateos A."/>
            <person name="Kugler J.H."/>
            <person name="Hansen S.H."/>
            <person name="Syldatk C."/>
            <person name="Hausmann R."/>
            <person name="Lomprez F."/>
            <person name="Vandenbogaert M."/>
            <person name="Manuguerra J.C."/>
            <person name="Grimont P.A."/>
        </authorList>
    </citation>
    <scope>NUCLEOTIDE SEQUENCE [LARGE SCALE GENOMIC DNA]</scope>
    <source>
        <strain evidence="2 3">213</strain>
    </source>
</reference>
<name>A0ABX3TXE4_9GAMM</name>
<feature type="domain" description="Glycoside hydrolase family 19 catalytic" evidence="1">
    <location>
        <begin position="112"/>
        <end position="169"/>
    </location>
</feature>
<dbReference type="PANTHER" id="PTHR34408">
    <property type="entry name" value="FAMILY PROTEIN, PUTATIVE-RELATED"/>
    <property type="match status" value="1"/>
</dbReference>
<gene>
    <name evidence="2" type="ORF">BS639_18005</name>
</gene>
<dbReference type="PANTHER" id="PTHR34408:SF1">
    <property type="entry name" value="GLYCOSYL HYDROLASE FAMILY 19 DOMAIN-CONTAINING PROTEIN HI_1415"/>
    <property type="match status" value="1"/>
</dbReference>
<dbReference type="Pfam" id="PF00182">
    <property type="entry name" value="Glyco_hydro_19"/>
    <property type="match status" value="1"/>
</dbReference>
<evidence type="ECO:0000259" key="1">
    <source>
        <dbReference type="Pfam" id="PF00182"/>
    </source>
</evidence>
<organism evidence="2 3">
    <name type="scientific">Rouxiella silvae</name>
    <dbReference type="NCBI Taxonomy" id="1646373"/>
    <lineage>
        <taxon>Bacteria</taxon>
        <taxon>Pseudomonadati</taxon>
        <taxon>Pseudomonadota</taxon>
        <taxon>Gammaproteobacteria</taxon>
        <taxon>Enterobacterales</taxon>
        <taxon>Yersiniaceae</taxon>
        <taxon>Rouxiella</taxon>
    </lineage>
</organism>
<proteinExistence type="predicted"/>
<dbReference type="InterPro" id="IPR052354">
    <property type="entry name" value="Cell_Wall_Dynamics_Protein"/>
</dbReference>
<dbReference type="InterPro" id="IPR000726">
    <property type="entry name" value="Glyco_hydro_19_cat"/>
</dbReference>
<comment type="caution">
    <text evidence="2">The sequence shown here is derived from an EMBL/GenBank/DDBJ whole genome shotgun (WGS) entry which is preliminary data.</text>
</comment>
<evidence type="ECO:0000313" key="2">
    <source>
        <dbReference type="EMBL" id="ORJ19886.1"/>
    </source>
</evidence>
<accession>A0ABX3TXE4</accession>